<dbReference type="OrthoDB" id="34322at10239"/>
<dbReference type="EMBL" id="MF403008">
    <property type="protein sequence ID" value="ASV44722.1"/>
    <property type="molecule type" value="Genomic_DNA"/>
</dbReference>
<proteinExistence type="predicted"/>
<dbReference type="KEGG" id="vg:40088151"/>
<accession>A0A223VZX4</accession>
<dbReference type="Proteomes" id="UP000223025">
    <property type="component" value="Segment"/>
</dbReference>
<keyword evidence="2" id="KW-1185">Reference proteome</keyword>
<dbReference type="GeneID" id="40088151"/>
<dbReference type="RefSeq" id="YP_009611813.1">
    <property type="nucleotide sequence ID" value="NC_042013.1"/>
</dbReference>
<evidence type="ECO:0000313" key="2">
    <source>
        <dbReference type="Proteomes" id="UP000223025"/>
    </source>
</evidence>
<organism evidence="1 2">
    <name type="scientific">Agrobacterium phage Atu_ph07</name>
    <dbReference type="NCBI Taxonomy" id="2024264"/>
    <lineage>
        <taxon>Viruses</taxon>
        <taxon>Duplodnaviria</taxon>
        <taxon>Heunggongvirae</taxon>
        <taxon>Uroviricota</taxon>
        <taxon>Caudoviricetes</taxon>
        <taxon>Polybotosvirus</taxon>
        <taxon>Polybotosvirus Atuph07</taxon>
    </lineage>
</organism>
<reference evidence="1 2" key="1">
    <citation type="submission" date="2017-06" db="EMBL/GenBank/DDBJ databases">
        <authorList>
            <person name="Kim H.J."/>
            <person name="Triplett B.A."/>
        </authorList>
    </citation>
    <scope>NUCLEOTIDE SEQUENCE [LARGE SCALE GENOMIC DNA]</scope>
</reference>
<name>A0A223VZX4_9CAUD</name>
<sequence>MKKTFVKTVVTTTEVVAVPIDGTDEFVIVYTNNIEDQTINQFIMKTSDFENSETAADIKSYKFKMPHQMKQNKYHSYYFIVTKQWMDEYKKEGRVPNIKSRYLTFGAPLASDEFIIGYSPADSTFCYFEGSYINHPIMDSYLSRDYDIYSILENEKNNPMLIFGGSNSWSSGIYNVPGNGPTLTLGFNLSDDLFERYILSGSWYEKTTFLKNNTILGKYERPDDYHENEVDY</sequence>
<evidence type="ECO:0000313" key="1">
    <source>
        <dbReference type="EMBL" id="ASV44722.1"/>
    </source>
</evidence>
<protein>
    <submittedName>
        <fullName evidence="1">Uncharacterized protein</fullName>
    </submittedName>
</protein>